<organism evidence="3 4">
    <name type="scientific">Cohnella endophytica</name>
    <dbReference type="NCBI Taxonomy" id="2419778"/>
    <lineage>
        <taxon>Bacteria</taxon>
        <taxon>Bacillati</taxon>
        <taxon>Bacillota</taxon>
        <taxon>Bacilli</taxon>
        <taxon>Bacillales</taxon>
        <taxon>Paenibacillaceae</taxon>
        <taxon>Cohnella</taxon>
    </lineage>
</organism>
<evidence type="ECO:0000256" key="1">
    <source>
        <dbReference type="ARBA" id="ARBA00007430"/>
    </source>
</evidence>
<name>A0A494Y0I0_9BACL</name>
<comment type="caution">
    <text evidence="3">The sequence shown here is derived from an EMBL/GenBank/DDBJ whole genome shotgun (WGS) entry which is preliminary data.</text>
</comment>
<sequence length="334" mass="36909">MFEGSVIFVTGGTGSWGQELVKQLLDQNPQKIIIFSRNETSQVKMKREMEDHRISFCIGDVRDREAMVEACHGVDYIFHLAALKHVPICEEQPSEALKTNIIGTQNVIEAAIENGVKKVINISTDKAADPVNFYGMTKAIGEKLVVYANRSQVKTRFINVRGGNILGSNGSVLNLFIDQLNAKSRIGITDKRMVRFFMTAQSASELVLTAAREGIGGEIFIPMLSACHILDLAEVLIESYGAEDAEIVEIGSRPGEKLNEVLLSQYECRNSVVLDNKYFVVLPTTEIPALKQAYAAWPPAQAELHCDEKSLMTKSEIKQMLADGGFILAKEGRQ</sequence>
<dbReference type="CDD" id="cd05237">
    <property type="entry name" value="UDP_invert_4-6DH_SDR_e"/>
    <property type="match status" value="1"/>
</dbReference>
<dbReference type="AlphaFoldDB" id="A0A494Y0I0"/>
<gene>
    <name evidence="3" type="ORF">D7Z26_06425</name>
</gene>
<dbReference type="EMBL" id="RBZM01000003">
    <property type="protein sequence ID" value="RKP56266.1"/>
    <property type="molecule type" value="Genomic_DNA"/>
</dbReference>
<dbReference type="Pfam" id="PF02719">
    <property type="entry name" value="Polysacc_synt_2"/>
    <property type="match status" value="1"/>
</dbReference>
<dbReference type="InterPro" id="IPR036291">
    <property type="entry name" value="NAD(P)-bd_dom_sf"/>
</dbReference>
<reference evidence="3 4" key="1">
    <citation type="submission" date="2018-10" db="EMBL/GenBank/DDBJ databases">
        <title>Cohnella sp. M2MS4P-1, whole genome shotgun sequence.</title>
        <authorList>
            <person name="Tuo L."/>
        </authorList>
    </citation>
    <scope>NUCLEOTIDE SEQUENCE [LARGE SCALE GENOMIC DNA]</scope>
    <source>
        <strain evidence="3 4">M2MS4P-1</strain>
    </source>
</reference>
<protein>
    <submittedName>
        <fullName evidence="3">SDR family NAD(P)-dependent oxidoreductase</fullName>
    </submittedName>
</protein>
<dbReference type="PANTHER" id="PTHR43318">
    <property type="entry name" value="UDP-N-ACETYLGLUCOSAMINE 4,6-DEHYDRATASE"/>
    <property type="match status" value="1"/>
</dbReference>
<dbReference type="PANTHER" id="PTHR43318:SF2">
    <property type="entry name" value="UDP-N-ACETYLGLUCOSAMINE 4,6-DEHYDRATASE (INVERTING)"/>
    <property type="match status" value="1"/>
</dbReference>
<evidence type="ECO:0000313" key="3">
    <source>
        <dbReference type="EMBL" id="RKP56266.1"/>
    </source>
</evidence>
<dbReference type="InterPro" id="IPR003869">
    <property type="entry name" value="Polysac_CapD-like"/>
</dbReference>
<proteinExistence type="inferred from homology"/>
<feature type="domain" description="Polysaccharide biosynthesis protein CapD-like" evidence="2">
    <location>
        <begin position="7"/>
        <end position="279"/>
    </location>
</feature>
<comment type="similarity">
    <text evidence="1">Belongs to the polysaccharide synthase family.</text>
</comment>
<dbReference type="SUPFAM" id="SSF51735">
    <property type="entry name" value="NAD(P)-binding Rossmann-fold domains"/>
    <property type="match status" value="1"/>
</dbReference>
<dbReference type="Proteomes" id="UP000282076">
    <property type="component" value="Unassembled WGS sequence"/>
</dbReference>
<accession>A0A494Y0I0</accession>
<dbReference type="Gene3D" id="3.40.50.720">
    <property type="entry name" value="NAD(P)-binding Rossmann-like Domain"/>
    <property type="match status" value="1"/>
</dbReference>
<dbReference type="OrthoDB" id="9803111at2"/>
<evidence type="ECO:0000259" key="2">
    <source>
        <dbReference type="Pfam" id="PF02719"/>
    </source>
</evidence>
<evidence type="ECO:0000313" key="4">
    <source>
        <dbReference type="Proteomes" id="UP000282076"/>
    </source>
</evidence>
<dbReference type="RefSeq" id="WP_120975233.1">
    <property type="nucleotide sequence ID" value="NZ_RBZM01000003.1"/>
</dbReference>
<dbReference type="InterPro" id="IPR051203">
    <property type="entry name" value="Polysaccharide_Synthase-Rel"/>
</dbReference>
<keyword evidence="4" id="KW-1185">Reference proteome</keyword>